<comment type="subunit">
    <text evidence="1">G proteins are composed of 3 units; alpha, beta and gamma. The alpha chain contains the guanine nucleotide binding site.</text>
</comment>
<proteinExistence type="predicted"/>
<dbReference type="GO" id="GO:0005737">
    <property type="term" value="C:cytoplasm"/>
    <property type="evidence" value="ECO:0007669"/>
    <property type="project" value="TreeGrafter"/>
</dbReference>
<dbReference type="InterPro" id="IPR011025">
    <property type="entry name" value="GproteinA_insert"/>
</dbReference>
<keyword evidence="7" id="KW-1185">Reference proteome</keyword>
<keyword evidence="3 4" id="KW-0342">GTP-binding</keyword>
<dbReference type="GO" id="GO:0005834">
    <property type="term" value="C:heterotrimeric G-protein complex"/>
    <property type="evidence" value="ECO:0007669"/>
    <property type="project" value="TreeGrafter"/>
</dbReference>
<organism evidence="6 7">
    <name type="scientific">Paragonimus westermani</name>
    <dbReference type="NCBI Taxonomy" id="34504"/>
    <lineage>
        <taxon>Eukaryota</taxon>
        <taxon>Metazoa</taxon>
        <taxon>Spiralia</taxon>
        <taxon>Lophotrochozoa</taxon>
        <taxon>Platyhelminthes</taxon>
        <taxon>Trematoda</taxon>
        <taxon>Digenea</taxon>
        <taxon>Plagiorchiida</taxon>
        <taxon>Troglotremata</taxon>
        <taxon>Troglotrematidae</taxon>
        <taxon>Paragonimus</taxon>
    </lineage>
</organism>
<keyword evidence="5" id="KW-0479">Metal-binding</keyword>
<feature type="binding site" evidence="4">
    <location>
        <begin position="59"/>
        <end position="64"/>
    </location>
    <ligand>
        <name>GTP</name>
        <dbReference type="ChEBI" id="CHEBI:37565"/>
    </ligand>
</feature>
<evidence type="ECO:0000313" key="6">
    <source>
        <dbReference type="EMBL" id="KAA3679435.1"/>
    </source>
</evidence>
<dbReference type="AlphaFoldDB" id="A0A5J4NUV1"/>
<dbReference type="GO" id="GO:0031683">
    <property type="term" value="F:G-protein beta/gamma-subunit complex binding"/>
    <property type="evidence" value="ECO:0007669"/>
    <property type="project" value="InterPro"/>
</dbReference>
<dbReference type="EMBL" id="QNGE01000739">
    <property type="protein sequence ID" value="KAA3679435.1"/>
    <property type="molecule type" value="Genomic_DNA"/>
</dbReference>
<evidence type="ECO:0000256" key="1">
    <source>
        <dbReference type="ARBA" id="ARBA00011356"/>
    </source>
</evidence>
<dbReference type="Gene3D" id="1.10.400.10">
    <property type="entry name" value="GI Alpha 1, domain 2-like"/>
    <property type="match status" value="1"/>
</dbReference>
<keyword evidence="5" id="KW-0460">Magnesium</keyword>
<dbReference type="Proteomes" id="UP000324629">
    <property type="component" value="Unassembled WGS sequence"/>
</dbReference>
<dbReference type="GO" id="GO:0003924">
    <property type="term" value="F:GTPase activity"/>
    <property type="evidence" value="ECO:0007669"/>
    <property type="project" value="InterPro"/>
</dbReference>
<name>A0A5J4NUV1_9TREM</name>
<dbReference type="GO" id="GO:0005525">
    <property type="term" value="F:GTP binding"/>
    <property type="evidence" value="ECO:0007669"/>
    <property type="project" value="UniProtKB-KW"/>
</dbReference>
<protein>
    <submittedName>
        <fullName evidence="6">Guanine nucleotide-binding protein G(S) subunit alpha</fullName>
    </submittedName>
</protein>
<feature type="binding site" evidence="5">
    <location>
        <position position="63"/>
    </location>
    <ligand>
        <name>Mg(2+)</name>
        <dbReference type="ChEBI" id="CHEBI:18420"/>
    </ligand>
</feature>
<evidence type="ECO:0000313" key="7">
    <source>
        <dbReference type="Proteomes" id="UP000324629"/>
    </source>
</evidence>
<dbReference type="GO" id="GO:0001664">
    <property type="term" value="F:G protein-coupled receptor binding"/>
    <property type="evidence" value="ECO:0007669"/>
    <property type="project" value="TreeGrafter"/>
</dbReference>
<evidence type="ECO:0000256" key="2">
    <source>
        <dbReference type="ARBA" id="ARBA00022741"/>
    </source>
</evidence>
<dbReference type="GO" id="GO:0046872">
    <property type="term" value="F:metal ion binding"/>
    <property type="evidence" value="ECO:0007669"/>
    <property type="project" value="UniProtKB-KW"/>
</dbReference>
<dbReference type="GO" id="GO:0007191">
    <property type="term" value="P:adenylate cyclase-activating dopamine receptor signaling pathway"/>
    <property type="evidence" value="ECO:0007669"/>
    <property type="project" value="TreeGrafter"/>
</dbReference>
<gene>
    <name evidence="6" type="ORF">DEA37_0008219</name>
</gene>
<reference evidence="6 7" key="1">
    <citation type="journal article" date="2019" name="Gigascience">
        <title>Whole-genome sequence of the oriental lung fluke Paragonimus westermani.</title>
        <authorList>
            <person name="Oey H."/>
            <person name="Zakrzewski M."/>
            <person name="Narain K."/>
            <person name="Devi K.R."/>
            <person name="Agatsuma T."/>
            <person name="Nawaratna S."/>
            <person name="Gobert G.N."/>
            <person name="Jones M.K."/>
            <person name="Ragan M.A."/>
            <person name="McManus D.P."/>
            <person name="Krause L."/>
        </authorList>
    </citation>
    <scope>NUCLEOTIDE SEQUENCE [LARGE SCALE GENOMIC DNA]</scope>
    <source>
        <strain evidence="6 7">IND2009</strain>
    </source>
</reference>
<dbReference type="SUPFAM" id="SSF47895">
    <property type="entry name" value="Transducin (alpha subunit), insertion domain"/>
    <property type="match status" value="1"/>
</dbReference>
<feature type="binding site" evidence="4">
    <location>
        <begin position="165"/>
        <end position="166"/>
    </location>
    <ligand>
        <name>GTP</name>
        <dbReference type="ChEBI" id="CHEBI:37565"/>
    </ligand>
</feature>
<dbReference type="InterPro" id="IPR001019">
    <property type="entry name" value="Gprotein_alpha_su"/>
</dbReference>
<evidence type="ECO:0000256" key="5">
    <source>
        <dbReference type="PIRSR" id="PIRSR601019-2"/>
    </source>
</evidence>
<evidence type="ECO:0000256" key="4">
    <source>
        <dbReference type="PIRSR" id="PIRSR601019-1"/>
    </source>
</evidence>
<evidence type="ECO:0000256" key="3">
    <source>
        <dbReference type="ARBA" id="ARBA00023134"/>
    </source>
</evidence>
<accession>A0A5J4NUV1</accession>
<comment type="caution">
    <text evidence="6">The sequence shown here is derived from an EMBL/GenBank/DDBJ whole genome shotgun (WGS) entry which is preliminary data.</text>
</comment>
<keyword evidence="2 4" id="KW-0547">Nucleotide-binding</keyword>
<dbReference type="SMART" id="SM00275">
    <property type="entry name" value="G_alpha"/>
    <property type="match status" value="1"/>
</dbReference>
<dbReference type="PANTHER" id="PTHR10218:SF212">
    <property type="entry name" value="G PROTEIN ALPHA S SUBUNIT"/>
    <property type="match status" value="1"/>
</dbReference>
<dbReference type="PROSITE" id="PS51882">
    <property type="entry name" value="G_ALPHA"/>
    <property type="match status" value="1"/>
</dbReference>
<dbReference type="PANTHER" id="PTHR10218">
    <property type="entry name" value="GTP-BINDING PROTEIN ALPHA SUBUNIT"/>
    <property type="match status" value="1"/>
</dbReference>
<sequence length="201" mass="22725">MTLLCCCGAAKSTENSQEQTAKAISRSINRQLKQAQKSEWKCLKLLLLGKNPSCQRTGESGKSTILKQMKIIHINGYTEQEKLEFVPHVYKNIRDAMLSLLGGMRVLGVPFRSNENVDLAQRLLEGSSSDEFIYSGAFFDAVEKLWRDQGVQNVFTKADEYQLLDSAKYFLDRIDVIRQDGYIPSEQVISSPIIVYGCDWS</sequence>
<dbReference type="Pfam" id="PF00503">
    <property type="entry name" value="G-alpha"/>
    <property type="match status" value="1"/>
</dbReference>